<evidence type="ECO:0000313" key="1">
    <source>
        <dbReference type="EMBL" id="KAJ1913372.1"/>
    </source>
</evidence>
<comment type="caution">
    <text evidence="1">The sequence shown here is derived from an EMBL/GenBank/DDBJ whole genome shotgun (WGS) entry which is preliminary data.</text>
</comment>
<dbReference type="AlphaFoldDB" id="A0A9W7ZNS7"/>
<accession>A0A9W7ZNS7</accession>
<organism evidence="1 2">
    <name type="scientific">Tieghemiomyces parasiticus</name>
    <dbReference type="NCBI Taxonomy" id="78921"/>
    <lineage>
        <taxon>Eukaryota</taxon>
        <taxon>Fungi</taxon>
        <taxon>Fungi incertae sedis</taxon>
        <taxon>Zoopagomycota</taxon>
        <taxon>Kickxellomycotina</taxon>
        <taxon>Dimargaritomycetes</taxon>
        <taxon>Dimargaritales</taxon>
        <taxon>Dimargaritaceae</taxon>
        <taxon>Tieghemiomyces</taxon>
    </lineage>
</organism>
<protein>
    <submittedName>
        <fullName evidence="1">Uncharacterized protein</fullName>
    </submittedName>
</protein>
<evidence type="ECO:0000313" key="2">
    <source>
        <dbReference type="Proteomes" id="UP001150569"/>
    </source>
</evidence>
<name>A0A9W7ZNS7_9FUNG</name>
<reference evidence="1" key="1">
    <citation type="submission" date="2022-07" db="EMBL/GenBank/DDBJ databases">
        <title>Phylogenomic reconstructions and comparative analyses of Kickxellomycotina fungi.</title>
        <authorList>
            <person name="Reynolds N.K."/>
            <person name="Stajich J.E."/>
            <person name="Barry K."/>
            <person name="Grigoriev I.V."/>
            <person name="Crous P."/>
            <person name="Smith M.E."/>
        </authorList>
    </citation>
    <scope>NUCLEOTIDE SEQUENCE</scope>
    <source>
        <strain evidence="1">RSA 861</strain>
    </source>
</reference>
<dbReference type="EMBL" id="JANBPT010000755">
    <property type="protein sequence ID" value="KAJ1913372.1"/>
    <property type="molecule type" value="Genomic_DNA"/>
</dbReference>
<dbReference type="Proteomes" id="UP001150569">
    <property type="component" value="Unassembled WGS sequence"/>
</dbReference>
<proteinExistence type="predicted"/>
<sequence length="255" mass="28924">MIAGSQVSSTLAPHLRFVTVAKHSSVQMIDLFPYYAAVANNDASILLAGLDQSMLLKLQNVPFGELVRKDVVWGQLALADTIRDLIAVNANSVLASSRTLLMSPMEYYTQFWFPQWVIMTTITEGKLDLLESFLEKVRDLATHSNSGQKLRSAYLHGLAYVVLYEYGYQPSTRKYNLPFDFLGGGGRFRISAYMWAKENDYHQAADALSKIIRPEDHTGNCLPIHWDIPFHREFFRLNGDHELMVRFFIPSKGSP</sequence>
<keyword evidence="2" id="KW-1185">Reference proteome</keyword>
<gene>
    <name evidence="1" type="ORF">IWQ60_009243</name>
</gene>